<keyword evidence="2" id="KW-1185">Reference proteome</keyword>
<dbReference type="RefSeq" id="WP_345138090.1">
    <property type="nucleotide sequence ID" value="NZ_BAABAT010000044.1"/>
</dbReference>
<dbReference type="InterPro" id="IPR012340">
    <property type="entry name" value="NA-bd_OB-fold"/>
</dbReference>
<dbReference type="Proteomes" id="UP001500620">
    <property type="component" value="Unassembled WGS sequence"/>
</dbReference>
<evidence type="ECO:0008006" key="3">
    <source>
        <dbReference type="Google" id="ProtNLM"/>
    </source>
</evidence>
<proteinExistence type="predicted"/>
<dbReference type="EMBL" id="BAABAT010000044">
    <property type="protein sequence ID" value="GAA4261183.1"/>
    <property type="molecule type" value="Genomic_DNA"/>
</dbReference>
<gene>
    <name evidence="1" type="ORF">GCM10022255_092830</name>
</gene>
<protein>
    <recommendedName>
        <fullName evidence="3">DUF5666 domain-containing protein</fullName>
    </recommendedName>
</protein>
<comment type="caution">
    <text evidence="1">The sequence shown here is derived from an EMBL/GenBank/DDBJ whole genome shotgun (WGS) entry which is preliminary data.</text>
</comment>
<evidence type="ECO:0000313" key="2">
    <source>
        <dbReference type="Proteomes" id="UP001500620"/>
    </source>
</evidence>
<organism evidence="1 2">
    <name type="scientific">Dactylosporangium darangshiense</name>
    <dbReference type="NCBI Taxonomy" id="579108"/>
    <lineage>
        <taxon>Bacteria</taxon>
        <taxon>Bacillati</taxon>
        <taxon>Actinomycetota</taxon>
        <taxon>Actinomycetes</taxon>
        <taxon>Micromonosporales</taxon>
        <taxon>Micromonosporaceae</taxon>
        <taxon>Dactylosporangium</taxon>
    </lineage>
</organism>
<dbReference type="Gene3D" id="2.40.50.140">
    <property type="entry name" value="Nucleic acid-binding proteins"/>
    <property type="match status" value="1"/>
</dbReference>
<name>A0ABP8DQ48_9ACTN</name>
<evidence type="ECO:0000313" key="1">
    <source>
        <dbReference type="EMBL" id="GAA4261183.1"/>
    </source>
</evidence>
<reference evidence="2" key="1">
    <citation type="journal article" date="2019" name="Int. J. Syst. Evol. Microbiol.">
        <title>The Global Catalogue of Microorganisms (GCM) 10K type strain sequencing project: providing services to taxonomists for standard genome sequencing and annotation.</title>
        <authorList>
            <consortium name="The Broad Institute Genomics Platform"/>
            <consortium name="The Broad Institute Genome Sequencing Center for Infectious Disease"/>
            <person name="Wu L."/>
            <person name="Ma J."/>
        </authorList>
    </citation>
    <scope>NUCLEOTIDE SEQUENCE [LARGE SCALE GENOMIC DNA]</scope>
    <source>
        <strain evidence="2">JCM 17441</strain>
    </source>
</reference>
<sequence length="129" mass="14066">MRFVLLALPVLAGVALFLLSRRRRPASRVADADVLAAAAAGRPLTRDQLIAVAVHEAVNSVECDGVVTAVLPEDRYEVVFPDGRRLSATRSTRLWRIRRKVSAGDLVRVLVSSGGTCIILEQRTPPARR</sequence>
<accession>A0ABP8DQ48</accession>